<accession>A0A235EXF5</accession>
<dbReference type="Proteomes" id="UP000215181">
    <property type="component" value="Unassembled WGS sequence"/>
</dbReference>
<dbReference type="EMBL" id="NOIH01000013">
    <property type="protein sequence ID" value="OYD53690.1"/>
    <property type="molecule type" value="Genomic_DNA"/>
</dbReference>
<keyword evidence="4" id="KW-1185">Reference proteome</keyword>
<sequence>MASDEEICQELCTRLRAQRLSQRLGQDELADRANIGLATLRRMESGKGGTLSNFLRVVMALGLVDELANLFVLKVRSIAQLEQVAAPSRKRAPSRRKAAKPISSA</sequence>
<dbReference type="AlphaFoldDB" id="A0A235EXF5"/>
<evidence type="ECO:0000259" key="2">
    <source>
        <dbReference type="PROSITE" id="PS50943"/>
    </source>
</evidence>
<dbReference type="SMART" id="SM00530">
    <property type="entry name" value="HTH_XRE"/>
    <property type="match status" value="1"/>
</dbReference>
<feature type="compositionally biased region" description="Basic residues" evidence="1">
    <location>
        <begin position="88"/>
        <end position="99"/>
    </location>
</feature>
<dbReference type="SUPFAM" id="SSF47413">
    <property type="entry name" value="lambda repressor-like DNA-binding domains"/>
    <property type="match status" value="1"/>
</dbReference>
<comment type="caution">
    <text evidence="3">The sequence shown here is derived from an EMBL/GenBank/DDBJ whole genome shotgun (WGS) entry which is preliminary data.</text>
</comment>
<dbReference type="CDD" id="cd00093">
    <property type="entry name" value="HTH_XRE"/>
    <property type="match status" value="1"/>
</dbReference>
<dbReference type="Gene3D" id="1.10.260.40">
    <property type="entry name" value="lambda repressor-like DNA-binding domains"/>
    <property type="match status" value="1"/>
</dbReference>
<organism evidence="3 4">
    <name type="scientific">Thauera propionica</name>
    <dbReference type="NCBI Taxonomy" id="2019431"/>
    <lineage>
        <taxon>Bacteria</taxon>
        <taxon>Pseudomonadati</taxon>
        <taxon>Pseudomonadota</taxon>
        <taxon>Betaproteobacteria</taxon>
        <taxon>Rhodocyclales</taxon>
        <taxon>Zoogloeaceae</taxon>
        <taxon>Thauera</taxon>
    </lineage>
</organism>
<feature type="region of interest" description="Disordered" evidence="1">
    <location>
        <begin position="86"/>
        <end position="105"/>
    </location>
</feature>
<dbReference type="InterPro" id="IPR010982">
    <property type="entry name" value="Lambda_DNA-bd_dom_sf"/>
</dbReference>
<reference evidence="3 4" key="1">
    <citation type="submission" date="2017-07" db="EMBL/GenBank/DDBJ databases">
        <title>Thauera sp. KNDSS-Mac4 genome sequence and assembly.</title>
        <authorList>
            <person name="Mayilraj S."/>
        </authorList>
    </citation>
    <scope>NUCLEOTIDE SEQUENCE [LARGE SCALE GENOMIC DNA]</scope>
    <source>
        <strain evidence="3 4">KNDSS-Mac4</strain>
    </source>
</reference>
<dbReference type="PROSITE" id="PS50943">
    <property type="entry name" value="HTH_CROC1"/>
    <property type="match status" value="1"/>
</dbReference>
<evidence type="ECO:0000313" key="3">
    <source>
        <dbReference type="EMBL" id="OYD53690.1"/>
    </source>
</evidence>
<protein>
    <recommendedName>
        <fullName evidence="2">HTH cro/C1-type domain-containing protein</fullName>
    </recommendedName>
</protein>
<dbReference type="GO" id="GO:0003677">
    <property type="term" value="F:DNA binding"/>
    <property type="evidence" value="ECO:0007669"/>
    <property type="project" value="InterPro"/>
</dbReference>
<gene>
    <name evidence="3" type="ORF">CGK74_11985</name>
</gene>
<feature type="domain" description="HTH cro/C1-type" evidence="2">
    <location>
        <begin position="15"/>
        <end position="67"/>
    </location>
</feature>
<evidence type="ECO:0000256" key="1">
    <source>
        <dbReference type="SAM" id="MobiDB-lite"/>
    </source>
</evidence>
<name>A0A235EXF5_9RHOO</name>
<dbReference type="InterPro" id="IPR001387">
    <property type="entry name" value="Cro/C1-type_HTH"/>
</dbReference>
<proteinExistence type="predicted"/>
<evidence type="ECO:0000313" key="4">
    <source>
        <dbReference type="Proteomes" id="UP000215181"/>
    </source>
</evidence>